<reference evidence="1 2" key="1">
    <citation type="submission" date="2016-10" db="EMBL/GenBank/DDBJ databases">
        <authorList>
            <person name="de Groot N.N."/>
        </authorList>
    </citation>
    <scope>NUCLEOTIDE SEQUENCE [LARGE SCALE GENOMIC DNA]</scope>
    <source>
        <strain evidence="1 2">DSM 44892</strain>
    </source>
</reference>
<evidence type="ECO:0000313" key="1">
    <source>
        <dbReference type="EMBL" id="SDI80177.1"/>
    </source>
</evidence>
<keyword evidence="2" id="KW-1185">Reference proteome</keyword>
<dbReference type="Proteomes" id="UP000183263">
    <property type="component" value="Unassembled WGS sequence"/>
</dbReference>
<dbReference type="AlphaFoldDB" id="A0A1G8NJ93"/>
<protein>
    <recommendedName>
        <fullName evidence="3">Lipoprotein</fullName>
    </recommendedName>
</protein>
<evidence type="ECO:0008006" key="3">
    <source>
        <dbReference type="Google" id="ProtNLM"/>
    </source>
</evidence>
<name>A0A1G8NJ93_9NOCA</name>
<organism evidence="1 2">
    <name type="scientific">Rhodococcus triatomae</name>
    <dbReference type="NCBI Taxonomy" id="300028"/>
    <lineage>
        <taxon>Bacteria</taxon>
        <taxon>Bacillati</taxon>
        <taxon>Actinomycetota</taxon>
        <taxon>Actinomycetes</taxon>
        <taxon>Mycobacteriales</taxon>
        <taxon>Nocardiaceae</taxon>
        <taxon>Rhodococcus</taxon>
    </lineage>
</organism>
<proteinExistence type="predicted"/>
<dbReference type="PROSITE" id="PS51257">
    <property type="entry name" value="PROKAR_LIPOPROTEIN"/>
    <property type="match status" value="1"/>
</dbReference>
<gene>
    <name evidence="1" type="ORF">SAMN05444695_11184</name>
</gene>
<evidence type="ECO:0000313" key="2">
    <source>
        <dbReference type="Proteomes" id="UP000183263"/>
    </source>
</evidence>
<dbReference type="EMBL" id="FNDN01000011">
    <property type="protein sequence ID" value="SDI80177.1"/>
    <property type="molecule type" value="Genomic_DNA"/>
</dbReference>
<sequence length="142" mass="14540">MRKNSAWLGIVAGALGLGLILALTIGCSSSDAGSGPPTAAYTGEVVPPHDPYSTAGVWKVPEDIKPGRYAVTEGFGAITLAWVGICPDRYCDAGSTSFPPALRDTGFAYAPSGGGTAYIVVPDDPTVLAVRNMGVILTPVEE</sequence>
<dbReference type="RefSeq" id="WP_072738953.1">
    <property type="nucleotide sequence ID" value="NZ_CP048813.1"/>
</dbReference>
<accession>A0A1G8NJ93</accession>